<dbReference type="Proteomes" id="UP001589693">
    <property type="component" value="Unassembled WGS sequence"/>
</dbReference>
<keyword evidence="3" id="KW-1185">Reference proteome</keyword>
<evidence type="ECO:0008006" key="4">
    <source>
        <dbReference type="Google" id="ProtNLM"/>
    </source>
</evidence>
<accession>A0ABV5ZQE0</accession>
<dbReference type="RefSeq" id="WP_377849686.1">
    <property type="nucleotide sequence ID" value="NZ_JBHLZU010000002.1"/>
</dbReference>
<keyword evidence="1" id="KW-0472">Membrane</keyword>
<reference evidence="2 3" key="1">
    <citation type="submission" date="2024-09" db="EMBL/GenBank/DDBJ databases">
        <authorList>
            <person name="Sun Q."/>
            <person name="Mori K."/>
        </authorList>
    </citation>
    <scope>NUCLEOTIDE SEQUENCE [LARGE SCALE GENOMIC DNA]</scope>
    <source>
        <strain evidence="2 3">TBRC 7907</strain>
    </source>
</reference>
<name>A0ABV5ZQE0_9PSEU</name>
<feature type="transmembrane region" description="Helical" evidence="1">
    <location>
        <begin position="57"/>
        <end position="75"/>
    </location>
</feature>
<feature type="transmembrane region" description="Helical" evidence="1">
    <location>
        <begin position="32"/>
        <end position="51"/>
    </location>
</feature>
<protein>
    <recommendedName>
        <fullName evidence="4">Type VII secretion protein EccE</fullName>
    </recommendedName>
</protein>
<dbReference type="EMBL" id="JBHLZU010000002">
    <property type="protein sequence ID" value="MFB9902610.1"/>
    <property type="molecule type" value="Genomic_DNA"/>
</dbReference>
<gene>
    <name evidence="2" type="ORF">ACFFQA_01530</name>
</gene>
<proteinExistence type="predicted"/>
<evidence type="ECO:0000313" key="2">
    <source>
        <dbReference type="EMBL" id="MFB9902610.1"/>
    </source>
</evidence>
<keyword evidence="1" id="KW-1133">Transmembrane helix</keyword>
<sequence length="408" mass="44103">MSARPVSAWLRFPWLPGEAVLLHHRAVRTLPVVRFVLLGGVVLLGSVAELSPFGVQAPRWALPVAAAVIAVLSVFGRRNGRVPEGVTWAVRKDGRVGLLTTGYPVPGDPRIGSLTWFGPEMTAVLAQRRAHPVSESAIRLLRCAGRDRDEEEFLALAQEQPAELVLADRDGAAQVLAPRIGLSGSLTRFSRARQEVLGWFSDSSPQSAAGRITLEDVRAIATTGIAPGHRLEELLGDFALPTEADERFDLGCPRCWPSRVDGHGELDPASLVSALRADLALQVELDEKRAAEDPAEQRLVERWSRRWQDRLDAIAYTRRLPQAPAPVLPAARPALSESATLAVRLVAAETDVSRVPLRPKLTTVGVPEKPGTVAVLRPARARLWRLADTVLIALTGALVAAVVFALLA</sequence>
<comment type="caution">
    <text evidence="2">The sequence shown here is derived from an EMBL/GenBank/DDBJ whole genome shotgun (WGS) entry which is preliminary data.</text>
</comment>
<evidence type="ECO:0000313" key="3">
    <source>
        <dbReference type="Proteomes" id="UP001589693"/>
    </source>
</evidence>
<evidence type="ECO:0000256" key="1">
    <source>
        <dbReference type="SAM" id="Phobius"/>
    </source>
</evidence>
<organism evidence="2 3">
    <name type="scientific">Allokutzneria oryzae</name>
    <dbReference type="NCBI Taxonomy" id="1378989"/>
    <lineage>
        <taxon>Bacteria</taxon>
        <taxon>Bacillati</taxon>
        <taxon>Actinomycetota</taxon>
        <taxon>Actinomycetes</taxon>
        <taxon>Pseudonocardiales</taxon>
        <taxon>Pseudonocardiaceae</taxon>
        <taxon>Allokutzneria</taxon>
    </lineage>
</organism>
<keyword evidence="1" id="KW-0812">Transmembrane</keyword>
<feature type="transmembrane region" description="Helical" evidence="1">
    <location>
        <begin position="386"/>
        <end position="407"/>
    </location>
</feature>